<evidence type="ECO:0000313" key="2">
    <source>
        <dbReference type="Proteomes" id="UP000237647"/>
    </source>
</evidence>
<dbReference type="Proteomes" id="UP000237647">
    <property type="component" value="Unassembled WGS sequence"/>
</dbReference>
<evidence type="ECO:0000313" key="1">
    <source>
        <dbReference type="EMBL" id="PRY64249.1"/>
    </source>
</evidence>
<gene>
    <name evidence="1" type="ORF">B0H98_106161</name>
</gene>
<reference evidence="1 2" key="1">
    <citation type="submission" date="2018-03" db="EMBL/GenBank/DDBJ databases">
        <title>Genomic Encyclopedia of Type Strains, Phase III (KMG-III): the genomes of soil and plant-associated and newly described type strains.</title>
        <authorList>
            <person name="Whitman W."/>
        </authorList>
    </citation>
    <scope>NUCLEOTIDE SEQUENCE [LARGE SCALE GENOMIC DNA]</scope>
    <source>
        <strain evidence="1 2">CGMCC 1.12152</strain>
    </source>
</reference>
<dbReference type="AlphaFoldDB" id="A0A2T0V240"/>
<sequence>MTENRIEQTVECYHTQFAAIENLVAQMKQTSAYLTQQFAALGQASQR</sequence>
<organism evidence="1 2">
    <name type="scientific">Vreelandella songnenensis</name>
    <dbReference type="NCBI Taxonomy" id="1176243"/>
    <lineage>
        <taxon>Bacteria</taxon>
        <taxon>Pseudomonadati</taxon>
        <taxon>Pseudomonadota</taxon>
        <taxon>Gammaproteobacteria</taxon>
        <taxon>Oceanospirillales</taxon>
        <taxon>Halomonadaceae</taxon>
        <taxon>Vreelandella</taxon>
    </lineage>
</organism>
<dbReference type="EMBL" id="PVTK01000006">
    <property type="protein sequence ID" value="PRY64249.1"/>
    <property type="molecule type" value="Genomic_DNA"/>
</dbReference>
<protein>
    <submittedName>
        <fullName evidence="1">Uncharacterized protein</fullName>
    </submittedName>
</protein>
<accession>A0A2T0V240</accession>
<comment type="caution">
    <text evidence="1">The sequence shown here is derived from an EMBL/GenBank/DDBJ whole genome shotgun (WGS) entry which is preliminary data.</text>
</comment>
<keyword evidence="2" id="KW-1185">Reference proteome</keyword>
<name>A0A2T0V240_9GAMM</name>
<dbReference type="RefSeq" id="WP_208623610.1">
    <property type="nucleotide sequence ID" value="NZ_PVTK01000006.1"/>
</dbReference>
<proteinExistence type="predicted"/>